<evidence type="ECO:0000313" key="4">
    <source>
        <dbReference type="Proteomes" id="UP000236884"/>
    </source>
</evidence>
<evidence type="ECO:0000256" key="2">
    <source>
        <dbReference type="SAM" id="SignalP"/>
    </source>
</evidence>
<keyword evidence="4" id="KW-1185">Reference proteome</keyword>
<dbReference type="Gene3D" id="3.40.190.150">
    <property type="entry name" value="Bordetella uptake gene, domain 1"/>
    <property type="match status" value="1"/>
</dbReference>
<dbReference type="EMBL" id="AP014946">
    <property type="protein sequence ID" value="BAT60089.1"/>
    <property type="molecule type" value="Genomic_DNA"/>
</dbReference>
<comment type="similarity">
    <text evidence="1">Belongs to the UPF0065 (bug) family.</text>
</comment>
<dbReference type="KEGG" id="vgo:GJW-30_1_02624"/>
<protein>
    <submittedName>
        <fullName evidence="3">Tripartite tricarboxylate transporter family receptor</fullName>
    </submittedName>
</protein>
<dbReference type="SUPFAM" id="SSF53850">
    <property type="entry name" value="Periplasmic binding protein-like II"/>
    <property type="match status" value="1"/>
</dbReference>
<feature type="signal peptide" evidence="2">
    <location>
        <begin position="1"/>
        <end position="25"/>
    </location>
</feature>
<feature type="chain" id="PRO_5006615787" evidence="2">
    <location>
        <begin position="26"/>
        <end position="324"/>
    </location>
</feature>
<dbReference type="PANTHER" id="PTHR42928">
    <property type="entry name" value="TRICARBOXYLATE-BINDING PROTEIN"/>
    <property type="match status" value="1"/>
</dbReference>
<dbReference type="Proteomes" id="UP000236884">
    <property type="component" value="Chromosome"/>
</dbReference>
<gene>
    <name evidence="3" type="ORF">GJW-30_1_02624</name>
</gene>
<keyword evidence="2" id="KW-0732">Signal</keyword>
<reference evidence="3 4" key="1">
    <citation type="submission" date="2015-08" db="EMBL/GenBank/DDBJ databases">
        <title>Investigation of the bacterial diversity of lava forest soil.</title>
        <authorList>
            <person name="Lee J.S."/>
        </authorList>
    </citation>
    <scope>NUCLEOTIDE SEQUENCE [LARGE SCALE GENOMIC DNA]</scope>
    <source>
        <strain evidence="3 4">GJW-30</strain>
    </source>
</reference>
<evidence type="ECO:0000256" key="1">
    <source>
        <dbReference type="ARBA" id="ARBA00006987"/>
    </source>
</evidence>
<keyword evidence="3" id="KW-0675">Receptor</keyword>
<dbReference type="AlphaFoldDB" id="A0A0S3PVX8"/>
<dbReference type="Pfam" id="PF03401">
    <property type="entry name" value="TctC"/>
    <property type="match status" value="1"/>
</dbReference>
<accession>A0A0S3PVX8</accession>
<dbReference type="PIRSF" id="PIRSF017082">
    <property type="entry name" value="YflP"/>
    <property type="match status" value="1"/>
</dbReference>
<sequence>MMAISIARSGIAALAFAAIALPAAAAFPERPITLIVPFAAGGPGDTVVRLVGGHMARTLGQPIVVENAAGAGGTSAINRAAQASADGYTIVLGNMGTHGAAPAQYPDLQYDPAKDFAPIGLMVNTPIVIVARANFPANNLREFVDHVRKNQDKIVEAHAGVGSVSHTTCTLLQSIIGTKTARVAYRGTGPSMNDLIAGHVDFGCDQIVNVAPHIQAGTLKAFGVATAERSAVIKDVPTTSESGLPEFEVSAWIALFAPKSTPKHVVGKLNDALVKALDDEGIRARLLNLGSEIPDRAARTPDALQALVVREVARWTPVLKSAAQ</sequence>
<dbReference type="Gene3D" id="3.40.190.10">
    <property type="entry name" value="Periplasmic binding protein-like II"/>
    <property type="match status" value="1"/>
</dbReference>
<dbReference type="OrthoDB" id="8443386at2"/>
<dbReference type="RefSeq" id="WP_096358812.1">
    <property type="nucleotide sequence ID" value="NZ_AP014946.1"/>
</dbReference>
<evidence type="ECO:0000313" key="3">
    <source>
        <dbReference type="EMBL" id="BAT60089.1"/>
    </source>
</evidence>
<dbReference type="InterPro" id="IPR042100">
    <property type="entry name" value="Bug_dom1"/>
</dbReference>
<proteinExistence type="inferred from homology"/>
<organism evidence="3 4">
    <name type="scientific">Variibacter gotjawalensis</name>
    <dbReference type="NCBI Taxonomy" id="1333996"/>
    <lineage>
        <taxon>Bacteria</taxon>
        <taxon>Pseudomonadati</taxon>
        <taxon>Pseudomonadota</taxon>
        <taxon>Alphaproteobacteria</taxon>
        <taxon>Hyphomicrobiales</taxon>
        <taxon>Nitrobacteraceae</taxon>
        <taxon>Variibacter</taxon>
    </lineage>
</organism>
<dbReference type="PANTHER" id="PTHR42928:SF5">
    <property type="entry name" value="BLR1237 PROTEIN"/>
    <property type="match status" value="1"/>
</dbReference>
<name>A0A0S3PVX8_9BRAD</name>
<dbReference type="InterPro" id="IPR005064">
    <property type="entry name" value="BUG"/>
</dbReference>